<dbReference type="EMBL" id="QTSX02006419">
    <property type="protein sequence ID" value="KAJ9054921.1"/>
    <property type="molecule type" value="Genomic_DNA"/>
</dbReference>
<reference evidence="1" key="1">
    <citation type="submission" date="2022-04" db="EMBL/GenBank/DDBJ databases">
        <title>Genome of the entomopathogenic fungus Entomophthora muscae.</title>
        <authorList>
            <person name="Elya C."/>
            <person name="Lovett B.R."/>
            <person name="Lee E."/>
            <person name="Macias A.M."/>
            <person name="Hajek A.E."/>
            <person name="De Bivort B.L."/>
            <person name="Kasson M.T."/>
            <person name="De Fine Licht H.H."/>
            <person name="Stajich J.E."/>
        </authorList>
    </citation>
    <scope>NUCLEOTIDE SEQUENCE</scope>
    <source>
        <strain evidence="1">Berkeley</strain>
    </source>
</reference>
<proteinExistence type="predicted"/>
<name>A0ACC2RY24_9FUNG</name>
<accession>A0ACC2RY24</accession>
<organism evidence="1 2">
    <name type="scientific">Entomophthora muscae</name>
    <dbReference type="NCBI Taxonomy" id="34485"/>
    <lineage>
        <taxon>Eukaryota</taxon>
        <taxon>Fungi</taxon>
        <taxon>Fungi incertae sedis</taxon>
        <taxon>Zoopagomycota</taxon>
        <taxon>Entomophthoromycotina</taxon>
        <taxon>Entomophthoromycetes</taxon>
        <taxon>Entomophthorales</taxon>
        <taxon>Entomophthoraceae</taxon>
        <taxon>Entomophthora</taxon>
    </lineage>
</organism>
<gene>
    <name evidence="1" type="ORF">DSO57_1009337</name>
</gene>
<protein>
    <submittedName>
        <fullName evidence="1">Uncharacterized protein</fullName>
    </submittedName>
</protein>
<keyword evidence="2" id="KW-1185">Reference proteome</keyword>
<comment type="caution">
    <text evidence="1">The sequence shown here is derived from an EMBL/GenBank/DDBJ whole genome shotgun (WGS) entry which is preliminary data.</text>
</comment>
<evidence type="ECO:0000313" key="1">
    <source>
        <dbReference type="EMBL" id="KAJ9054921.1"/>
    </source>
</evidence>
<dbReference type="Proteomes" id="UP001165960">
    <property type="component" value="Unassembled WGS sequence"/>
</dbReference>
<evidence type="ECO:0000313" key="2">
    <source>
        <dbReference type="Proteomes" id="UP001165960"/>
    </source>
</evidence>
<sequence length="53" mass="5854">MKFTTLLSALSLSQILSAHLLNVEDPASFNHSSIAVNGRNYRNPNQLNILTID</sequence>